<reference evidence="7" key="1">
    <citation type="submission" date="2020-08" db="EMBL/GenBank/DDBJ databases">
        <title>Genome public.</title>
        <authorList>
            <person name="Liu C."/>
            <person name="Sun Q."/>
        </authorList>
    </citation>
    <scope>NUCLEOTIDE SEQUENCE</scope>
    <source>
        <strain evidence="7">NSJ-64</strain>
    </source>
</reference>
<feature type="transmembrane region" description="Helical" evidence="6">
    <location>
        <begin position="270"/>
        <end position="300"/>
    </location>
</feature>
<organism evidence="7 8">
    <name type="scientific">Youxingia wuxianensis</name>
    <dbReference type="NCBI Taxonomy" id="2763678"/>
    <lineage>
        <taxon>Bacteria</taxon>
        <taxon>Bacillati</taxon>
        <taxon>Bacillota</taxon>
        <taxon>Clostridia</taxon>
        <taxon>Eubacteriales</taxon>
        <taxon>Oscillospiraceae</taxon>
        <taxon>Youxingia</taxon>
    </lineage>
</organism>
<feature type="transmembrane region" description="Helical" evidence="6">
    <location>
        <begin position="345"/>
        <end position="367"/>
    </location>
</feature>
<feature type="transmembrane region" description="Helical" evidence="6">
    <location>
        <begin position="312"/>
        <end position="339"/>
    </location>
</feature>
<feature type="transmembrane region" description="Helical" evidence="6">
    <location>
        <begin position="194"/>
        <end position="212"/>
    </location>
</feature>
<evidence type="ECO:0000313" key="7">
    <source>
        <dbReference type="EMBL" id="MBC8585778.1"/>
    </source>
</evidence>
<feature type="transmembrane region" description="Helical" evidence="6">
    <location>
        <begin position="20"/>
        <end position="39"/>
    </location>
</feature>
<dbReference type="InterPro" id="IPR001182">
    <property type="entry name" value="FtsW/RodA"/>
</dbReference>
<name>A0A926IIK5_9FIRM</name>
<evidence type="ECO:0000256" key="1">
    <source>
        <dbReference type="ARBA" id="ARBA00004141"/>
    </source>
</evidence>
<dbReference type="Proteomes" id="UP000623678">
    <property type="component" value="Unassembled WGS sequence"/>
</dbReference>
<keyword evidence="2 6" id="KW-0812">Transmembrane</keyword>
<sequence>MKKLFKIILTYIKQTDIYLWFLCLGLSAFSLLLISGIAYSGVMPEVGLRKVLVQCAASGLGALTAVFMSKIDYHTMGRLWKIHVPAVYFLVLLTFIIGTQRMEGVDDKAWLSLPFGLSIQPAELLKISFIITFAYHLFRSRERLNAPQNVLLLCIHGAIPTLLVHLQGDDGTALVFAIIFVCMMFAAGLSWKYIVPAFLALGAALPLVWTQVMSNDQKMRILALFQPDKYRQGIMYQQYNAKLAIGSGKVWGKGIFTPDHKYVPEMHNDFIFSFIGESLGFVGCLAVVVVIILLCIKLLLCAGETQDLQGKLICVGVFAMIAFQSIINIGMCLSLLPVIGITLPFLSSGGTSVLASYMGIGLVLSVYMHGDKNLFSQ</sequence>
<dbReference type="PANTHER" id="PTHR30474:SF1">
    <property type="entry name" value="PEPTIDOGLYCAN GLYCOSYLTRANSFERASE MRDB"/>
    <property type="match status" value="1"/>
</dbReference>
<keyword evidence="3" id="KW-0133">Cell shape</keyword>
<comment type="subcellular location">
    <subcellularLocation>
        <location evidence="1">Membrane</location>
        <topology evidence="1">Multi-pass membrane protein</topology>
    </subcellularLocation>
</comment>
<keyword evidence="4 6" id="KW-1133">Transmembrane helix</keyword>
<dbReference type="GO" id="GO:0032153">
    <property type="term" value="C:cell division site"/>
    <property type="evidence" value="ECO:0007669"/>
    <property type="project" value="TreeGrafter"/>
</dbReference>
<feature type="transmembrane region" description="Helical" evidence="6">
    <location>
        <begin position="80"/>
        <end position="99"/>
    </location>
</feature>
<dbReference type="GO" id="GO:0015648">
    <property type="term" value="F:lipid-linked peptidoglycan transporter activity"/>
    <property type="evidence" value="ECO:0007669"/>
    <property type="project" value="TreeGrafter"/>
</dbReference>
<proteinExistence type="predicted"/>
<evidence type="ECO:0000256" key="3">
    <source>
        <dbReference type="ARBA" id="ARBA00022960"/>
    </source>
</evidence>
<feature type="transmembrane region" description="Helical" evidence="6">
    <location>
        <begin position="119"/>
        <end position="138"/>
    </location>
</feature>
<evidence type="ECO:0000256" key="2">
    <source>
        <dbReference type="ARBA" id="ARBA00022692"/>
    </source>
</evidence>
<evidence type="ECO:0000256" key="6">
    <source>
        <dbReference type="SAM" id="Phobius"/>
    </source>
</evidence>
<dbReference type="GO" id="GO:0008360">
    <property type="term" value="P:regulation of cell shape"/>
    <property type="evidence" value="ECO:0007669"/>
    <property type="project" value="UniProtKB-KW"/>
</dbReference>
<dbReference type="EMBL" id="JACRTD010000006">
    <property type="protein sequence ID" value="MBC8585778.1"/>
    <property type="molecule type" value="Genomic_DNA"/>
</dbReference>
<feature type="transmembrane region" description="Helical" evidence="6">
    <location>
        <begin position="150"/>
        <end position="166"/>
    </location>
</feature>
<keyword evidence="8" id="KW-1185">Reference proteome</keyword>
<comment type="caution">
    <text evidence="7">The sequence shown here is derived from an EMBL/GenBank/DDBJ whole genome shotgun (WGS) entry which is preliminary data.</text>
</comment>
<dbReference type="GO" id="GO:0005886">
    <property type="term" value="C:plasma membrane"/>
    <property type="evidence" value="ECO:0007669"/>
    <property type="project" value="TreeGrafter"/>
</dbReference>
<evidence type="ECO:0000313" key="8">
    <source>
        <dbReference type="Proteomes" id="UP000623678"/>
    </source>
</evidence>
<keyword evidence="5 6" id="KW-0472">Membrane</keyword>
<dbReference type="PANTHER" id="PTHR30474">
    <property type="entry name" value="CELL CYCLE PROTEIN"/>
    <property type="match status" value="1"/>
</dbReference>
<feature type="transmembrane region" description="Helical" evidence="6">
    <location>
        <begin position="51"/>
        <end position="68"/>
    </location>
</feature>
<evidence type="ECO:0000256" key="5">
    <source>
        <dbReference type="ARBA" id="ARBA00023136"/>
    </source>
</evidence>
<gene>
    <name evidence="7" type="ORF">H8705_09290</name>
</gene>
<dbReference type="RefSeq" id="WP_262395493.1">
    <property type="nucleotide sequence ID" value="NZ_JACRTD010000006.1"/>
</dbReference>
<protein>
    <submittedName>
        <fullName evidence="7">FtsW/RodA/SpoVE family cell cycle protein</fullName>
    </submittedName>
</protein>
<evidence type="ECO:0000256" key="4">
    <source>
        <dbReference type="ARBA" id="ARBA00022989"/>
    </source>
</evidence>
<dbReference type="Pfam" id="PF01098">
    <property type="entry name" value="FTSW_RODA_SPOVE"/>
    <property type="match status" value="1"/>
</dbReference>
<dbReference type="GO" id="GO:0051301">
    <property type="term" value="P:cell division"/>
    <property type="evidence" value="ECO:0007669"/>
    <property type="project" value="InterPro"/>
</dbReference>
<accession>A0A926IIK5</accession>
<feature type="transmembrane region" description="Helical" evidence="6">
    <location>
        <begin position="172"/>
        <end position="189"/>
    </location>
</feature>
<dbReference type="AlphaFoldDB" id="A0A926IIK5"/>